<dbReference type="AlphaFoldDB" id="A0A917ANC9"/>
<dbReference type="InterPro" id="IPR003000">
    <property type="entry name" value="Sirtuin"/>
</dbReference>
<dbReference type="InterPro" id="IPR050134">
    <property type="entry name" value="NAD-dep_sirtuin_deacylases"/>
</dbReference>
<dbReference type="SUPFAM" id="SSF52467">
    <property type="entry name" value="DHS-like NAD/FAD-binding domain"/>
    <property type="match status" value="1"/>
</dbReference>
<evidence type="ECO:0000256" key="3">
    <source>
        <dbReference type="ARBA" id="ARBA00023027"/>
    </source>
</evidence>
<proteinExistence type="predicted"/>
<dbReference type="InterPro" id="IPR029035">
    <property type="entry name" value="DHS-like_NAD/FAD-binding_dom"/>
</dbReference>
<comment type="caution">
    <text evidence="4">Lacks conserved residue(s) required for the propagation of feature annotation.</text>
</comment>
<reference evidence="6" key="1">
    <citation type="journal article" date="2014" name="Int. J. Syst. Evol. Microbiol.">
        <title>Complete genome sequence of Corynebacterium casei LMG S-19264T (=DSM 44701T), isolated from a smear-ripened cheese.</title>
        <authorList>
            <consortium name="US DOE Joint Genome Institute (JGI-PGF)"/>
            <person name="Walter F."/>
            <person name="Albersmeier A."/>
            <person name="Kalinowski J."/>
            <person name="Ruckert C."/>
        </authorList>
    </citation>
    <scope>NUCLEOTIDE SEQUENCE</scope>
    <source>
        <strain evidence="6">CGMCC 1.12698</strain>
    </source>
</reference>
<evidence type="ECO:0000259" key="5">
    <source>
        <dbReference type="PROSITE" id="PS50305"/>
    </source>
</evidence>
<dbReference type="PANTHER" id="PTHR11085">
    <property type="entry name" value="NAD-DEPENDENT PROTEIN DEACYLASE SIRTUIN-5, MITOCHONDRIAL-RELATED"/>
    <property type="match status" value="1"/>
</dbReference>
<dbReference type="Pfam" id="PF02146">
    <property type="entry name" value="SIR2"/>
    <property type="match status" value="1"/>
</dbReference>
<evidence type="ECO:0000256" key="4">
    <source>
        <dbReference type="PROSITE-ProRule" id="PRU00236"/>
    </source>
</evidence>
<reference evidence="6" key="2">
    <citation type="submission" date="2020-09" db="EMBL/GenBank/DDBJ databases">
        <authorList>
            <person name="Sun Q."/>
            <person name="Zhou Y."/>
        </authorList>
    </citation>
    <scope>NUCLEOTIDE SEQUENCE</scope>
    <source>
        <strain evidence="6">CGMCC 1.12698</strain>
    </source>
</reference>
<organism evidence="6 7">
    <name type="scientific">Priestia taiwanensis</name>
    <dbReference type="NCBI Taxonomy" id="1347902"/>
    <lineage>
        <taxon>Bacteria</taxon>
        <taxon>Bacillati</taxon>
        <taxon>Bacillota</taxon>
        <taxon>Bacilli</taxon>
        <taxon>Bacillales</taxon>
        <taxon>Bacillaceae</taxon>
        <taxon>Priestia</taxon>
    </lineage>
</organism>
<dbReference type="GO" id="GO:0070403">
    <property type="term" value="F:NAD+ binding"/>
    <property type="evidence" value="ECO:0007669"/>
    <property type="project" value="InterPro"/>
</dbReference>
<dbReference type="Gene3D" id="3.30.1600.10">
    <property type="entry name" value="SIR2/SIRT2 'Small Domain"/>
    <property type="match status" value="1"/>
</dbReference>
<dbReference type="NCBIfam" id="NF001754">
    <property type="entry name" value="PRK00481.1-4"/>
    <property type="match status" value="1"/>
</dbReference>
<accession>A0A917ANC9</accession>
<dbReference type="InterPro" id="IPR026590">
    <property type="entry name" value="Ssirtuin_cat_dom"/>
</dbReference>
<evidence type="ECO:0000256" key="2">
    <source>
        <dbReference type="ARBA" id="ARBA00022679"/>
    </source>
</evidence>
<keyword evidence="7" id="KW-1185">Reference proteome</keyword>
<dbReference type="EMBL" id="BMFK01000001">
    <property type="protein sequence ID" value="GGE62742.1"/>
    <property type="molecule type" value="Genomic_DNA"/>
</dbReference>
<keyword evidence="3" id="KW-0520">NAD</keyword>
<dbReference type="PANTHER" id="PTHR11085:SF4">
    <property type="entry name" value="NAD-DEPENDENT PROTEIN DEACYLASE"/>
    <property type="match status" value="1"/>
</dbReference>
<evidence type="ECO:0000313" key="6">
    <source>
        <dbReference type="EMBL" id="GGE62742.1"/>
    </source>
</evidence>
<name>A0A917ANC9_9BACI</name>
<dbReference type="PROSITE" id="PS50305">
    <property type="entry name" value="SIRTUIN"/>
    <property type="match status" value="1"/>
</dbReference>
<sequence length="249" mass="28755">MKESYDKVKKLVSKSGHVVFLTGAGMSTESGIPDFRSKGGLYDREEDITYYLSTYYFQKDPIDFWRFYKELFQLEVFSQYRPNRGHEWIASLETINRRVTVITQNIDGLHQQSGSKHIVALHGDIQKAHCPLCRREYEMEYLNKMDTPVCEDKEHTQTVLKPNVVLFGDVLPGFEEALQSIETCDLFIVMGTSLEVYPANQLPLYAKNRMRIPVVLVNKEQTKMDIHFDEVCYTTIGNFVNAMIKGGEE</sequence>
<dbReference type="Proteomes" id="UP000605259">
    <property type="component" value="Unassembled WGS sequence"/>
</dbReference>
<evidence type="ECO:0000313" key="7">
    <source>
        <dbReference type="Proteomes" id="UP000605259"/>
    </source>
</evidence>
<dbReference type="Gene3D" id="3.40.50.1220">
    <property type="entry name" value="TPP-binding domain"/>
    <property type="match status" value="1"/>
</dbReference>
<protein>
    <recommendedName>
        <fullName evidence="1">protein acetyllysine N-acetyltransferase</fullName>
        <ecNumber evidence="1">2.3.1.286</ecNumber>
    </recommendedName>
</protein>
<evidence type="ECO:0000256" key="1">
    <source>
        <dbReference type="ARBA" id="ARBA00012928"/>
    </source>
</evidence>
<dbReference type="RefSeq" id="WP_188387420.1">
    <property type="nucleotide sequence ID" value="NZ_BMFK01000001.1"/>
</dbReference>
<comment type="caution">
    <text evidence="6">The sequence shown here is derived from an EMBL/GenBank/DDBJ whole genome shotgun (WGS) entry which is preliminary data.</text>
</comment>
<dbReference type="EC" id="2.3.1.286" evidence="1"/>
<gene>
    <name evidence="6" type="primary">cobB</name>
    <name evidence="6" type="ORF">GCM10007140_11260</name>
</gene>
<feature type="domain" description="Deacetylase sirtuin-type" evidence="5">
    <location>
        <begin position="1"/>
        <end position="249"/>
    </location>
</feature>
<dbReference type="GO" id="GO:0017136">
    <property type="term" value="F:histone deacetylase activity, NAD-dependent"/>
    <property type="evidence" value="ECO:0007669"/>
    <property type="project" value="TreeGrafter"/>
</dbReference>
<keyword evidence="2" id="KW-0808">Transferase</keyword>
<dbReference type="InterPro" id="IPR026591">
    <property type="entry name" value="Sirtuin_cat_small_dom_sf"/>
</dbReference>
<dbReference type="CDD" id="cd01407">
    <property type="entry name" value="SIR2-fam"/>
    <property type="match status" value="1"/>
</dbReference>